<proteinExistence type="predicted"/>
<reference evidence="1 2" key="1">
    <citation type="submission" date="2021-04" db="EMBL/GenBank/DDBJ databases">
        <title>Metabacillus sp. strain KIGAM252 whole genome sequence.</title>
        <authorList>
            <person name="Seo M.-J."/>
            <person name="Cho E.-S."/>
            <person name="Hwang C.Y."/>
            <person name="Yoon D.J."/>
        </authorList>
    </citation>
    <scope>NUCLEOTIDE SEQUENCE [LARGE SCALE GENOMIC DNA]</scope>
    <source>
        <strain evidence="1 2">KIGAM252</strain>
    </source>
</reference>
<gene>
    <name evidence="1" type="ORF">J9317_11520</name>
</gene>
<sequence>MYTIKWAANDALALEKEKQYIDTLVVPLIPAGSAPSLMENIQAGEFAMLLSEELERQLRGRIMLSPPFTYLPREADALTRLLEWKKDAEADFGHIFFLTTDSSWKTKGGELQNHLIWIPSIPLQNLDREVTGQLLESHLEQIMNILLQFWNCK</sequence>
<evidence type="ECO:0000313" key="1">
    <source>
        <dbReference type="EMBL" id="MBS2969394.1"/>
    </source>
</evidence>
<keyword evidence="2" id="KW-1185">Reference proteome</keyword>
<dbReference type="RefSeq" id="WP_211558738.1">
    <property type="nucleotide sequence ID" value="NZ_JAGVRK010000001.1"/>
</dbReference>
<dbReference type="Pfam" id="PF10673">
    <property type="entry name" value="DUF2487"/>
    <property type="match status" value="1"/>
</dbReference>
<accession>A0ABS5LG81</accession>
<dbReference type="Proteomes" id="UP000682403">
    <property type="component" value="Unassembled WGS sequence"/>
</dbReference>
<dbReference type="InterPro" id="IPR019615">
    <property type="entry name" value="DUF2487"/>
</dbReference>
<dbReference type="EMBL" id="JAGVRK010000001">
    <property type="protein sequence ID" value="MBS2969394.1"/>
    <property type="molecule type" value="Genomic_DNA"/>
</dbReference>
<evidence type="ECO:0000313" key="2">
    <source>
        <dbReference type="Proteomes" id="UP000682403"/>
    </source>
</evidence>
<name>A0ABS5LG81_9BACI</name>
<organism evidence="1 2">
    <name type="scientific">Metabacillus flavus</name>
    <dbReference type="NCBI Taxonomy" id="2823519"/>
    <lineage>
        <taxon>Bacteria</taxon>
        <taxon>Bacillati</taxon>
        <taxon>Bacillota</taxon>
        <taxon>Bacilli</taxon>
        <taxon>Bacillales</taxon>
        <taxon>Bacillaceae</taxon>
        <taxon>Metabacillus</taxon>
    </lineage>
</organism>
<comment type="caution">
    <text evidence="1">The sequence shown here is derived from an EMBL/GenBank/DDBJ whole genome shotgun (WGS) entry which is preliminary data.</text>
</comment>
<protein>
    <submittedName>
        <fullName evidence="1">YpiF family protein</fullName>
    </submittedName>
</protein>